<protein>
    <recommendedName>
        <fullName evidence="3">SCP2 domain-containing protein</fullName>
    </recommendedName>
</protein>
<organism evidence="1 2">
    <name type="scientific">Prauserella flavalba</name>
    <dbReference type="NCBI Taxonomy" id="1477506"/>
    <lineage>
        <taxon>Bacteria</taxon>
        <taxon>Bacillati</taxon>
        <taxon>Actinomycetota</taxon>
        <taxon>Actinomycetes</taxon>
        <taxon>Pseudonocardiales</taxon>
        <taxon>Pseudonocardiaceae</taxon>
        <taxon>Prauserella</taxon>
    </lineage>
</organism>
<keyword evidence="2" id="KW-1185">Reference proteome</keyword>
<dbReference type="Proteomes" id="UP000247892">
    <property type="component" value="Unassembled WGS sequence"/>
</dbReference>
<dbReference type="AlphaFoldDB" id="A0A318LGA0"/>
<accession>A0A318LGA0</accession>
<dbReference type="SUPFAM" id="SSF55718">
    <property type="entry name" value="SCP-like"/>
    <property type="match status" value="1"/>
</dbReference>
<evidence type="ECO:0000313" key="2">
    <source>
        <dbReference type="Proteomes" id="UP000247892"/>
    </source>
</evidence>
<reference evidence="1 2" key="1">
    <citation type="submission" date="2016-07" db="EMBL/GenBank/DDBJ databases">
        <title>Draft genome sequence of Prauserella sp. YIM 121212, isolated from alkaline soil.</title>
        <authorList>
            <person name="Ruckert C."/>
            <person name="Albersmeier A."/>
            <person name="Jiang C.-L."/>
            <person name="Jiang Y."/>
            <person name="Kalinowski J."/>
            <person name="Schneider O."/>
            <person name="Winkler A."/>
            <person name="Zotchev S.B."/>
        </authorList>
    </citation>
    <scope>NUCLEOTIDE SEQUENCE [LARGE SCALE GENOMIC DNA]</scope>
    <source>
        <strain evidence="1 2">YIM 121212</strain>
    </source>
</reference>
<gene>
    <name evidence="1" type="ORF">BA062_24875</name>
</gene>
<comment type="caution">
    <text evidence="1">The sequence shown here is derived from an EMBL/GenBank/DDBJ whole genome shotgun (WGS) entry which is preliminary data.</text>
</comment>
<evidence type="ECO:0008006" key="3">
    <source>
        <dbReference type="Google" id="ProtNLM"/>
    </source>
</evidence>
<dbReference type="RefSeq" id="WP_110340903.1">
    <property type="nucleotide sequence ID" value="NZ_MASU01000011.1"/>
</dbReference>
<sequence length="133" mass="14330">MQIPEFMSPDHVAQMNRLLADSVAVKKAAAAFGGTHSLTYRLDGAPSGVEYWTFEISATGARFLLGPPATTPDATVSVDWTTMMRSARAEREGREIPVPDAQVSGDAAMMARLQEVVELARPIATVDSRIPEV</sequence>
<name>A0A318LGA0_9PSEU</name>
<dbReference type="EMBL" id="MASU01000011">
    <property type="protein sequence ID" value="PXY26378.1"/>
    <property type="molecule type" value="Genomic_DNA"/>
</dbReference>
<proteinExistence type="predicted"/>
<evidence type="ECO:0000313" key="1">
    <source>
        <dbReference type="EMBL" id="PXY26378.1"/>
    </source>
</evidence>
<dbReference type="InterPro" id="IPR036527">
    <property type="entry name" value="SCP2_sterol-bd_dom_sf"/>
</dbReference>